<keyword evidence="4" id="KW-0238">DNA-binding</keyword>
<dbReference type="SUPFAM" id="SSF46785">
    <property type="entry name" value="Winged helix' DNA-binding domain"/>
    <property type="match status" value="1"/>
</dbReference>
<dbReference type="InterPro" id="IPR000182">
    <property type="entry name" value="GNAT_dom"/>
</dbReference>
<dbReference type="GO" id="GO:0008080">
    <property type="term" value="F:N-acetyltransferase activity"/>
    <property type="evidence" value="ECO:0007669"/>
    <property type="project" value="InterPro"/>
</dbReference>
<dbReference type="PANTHER" id="PTHR13947">
    <property type="entry name" value="GNAT FAMILY N-ACETYLTRANSFERASE"/>
    <property type="match status" value="1"/>
</dbReference>
<dbReference type="InterPro" id="IPR000835">
    <property type="entry name" value="HTH_MarR-typ"/>
</dbReference>
<dbReference type="AlphaFoldDB" id="A0A852ZBF5"/>
<gene>
    <name evidence="4" type="ORF">F4554_003039</name>
</gene>
<evidence type="ECO:0000259" key="2">
    <source>
        <dbReference type="PROSITE" id="PS50995"/>
    </source>
</evidence>
<dbReference type="SUPFAM" id="SSF55729">
    <property type="entry name" value="Acyl-CoA N-acyltransferases (Nat)"/>
    <property type="match status" value="1"/>
</dbReference>
<name>A0A852ZBF5_9ACTN</name>
<feature type="domain" description="N-acetyltransferase" evidence="3">
    <location>
        <begin position="168"/>
        <end position="324"/>
    </location>
</feature>
<keyword evidence="5" id="KW-1185">Reference proteome</keyword>
<dbReference type="CDD" id="cd04301">
    <property type="entry name" value="NAT_SF"/>
    <property type="match status" value="1"/>
</dbReference>
<dbReference type="SMART" id="SM00347">
    <property type="entry name" value="HTH_MARR"/>
    <property type="match status" value="1"/>
</dbReference>
<dbReference type="InterPro" id="IPR036388">
    <property type="entry name" value="WH-like_DNA-bd_sf"/>
</dbReference>
<dbReference type="EMBL" id="JACBZH010000001">
    <property type="protein sequence ID" value="NYH90401.1"/>
    <property type="molecule type" value="Genomic_DNA"/>
</dbReference>
<dbReference type="Pfam" id="PF00583">
    <property type="entry name" value="Acetyltransf_1"/>
    <property type="match status" value="1"/>
</dbReference>
<organism evidence="4 5">
    <name type="scientific">Actinopolymorpha rutila</name>
    <dbReference type="NCBI Taxonomy" id="446787"/>
    <lineage>
        <taxon>Bacteria</taxon>
        <taxon>Bacillati</taxon>
        <taxon>Actinomycetota</taxon>
        <taxon>Actinomycetes</taxon>
        <taxon>Propionibacteriales</taxon>
        <taxon>Actinopolymorphaceae</taxon>
        <taxon>Actinopolymorpha</taxon>
    </lineage>
</organism>
<dbReference type="InterPro" id="IPR036390">
    <property type="entry name" value="WH_DNA-bd_sf"/>
</dbReference>
<dbReference type="GO" id="GO:0003677">
    <property type="term" value="F:DNA binding"/>
    <property type="evidence" value="ECO:0007669"/>
    <property type="project" value="UniProtKB-KW"/>
</dbReference>
<evidence type="ECO:0000313" key="4">
    <source>
        <dbReference type="EMBL" id="NYH90401.1"/>
    </source>
</evidence>
<feature type="domain" description="HTH marR-type" evidence="2">
    <location>
        <begin position="1"/>
        <end position="157"/>
    </location>
</feature>
<dbReference type="InterPro" id="IPR016181">
    <property type="entry name" value="Acyl_CoA_acyltransferase"/>
</dbReference>
<dbReference type="PANTHER" id="PTHR13947:SF37">
    <property type="entry name" value="LD18367P"/>
    <property type="match status" value="1"/>
</dbReference>
<dbReference type="Pfam" id="PF12802">
    <property type="entry name" value="MarR_2"/>
    <property type="match status" value="1"/>
</dbReference>
<dbReference type="Proteomes" id="UP000579605">
    <property type="component" value="Unassembled WGS sequence"/>
</dbReference>
<accession>A0A852ZBF5</accession>
<dbReference type="InterPro" id="IPR050769">
    <property type="entry name" value="NAT_camello-type"/>
</dbReference>
<sequence length="324" mass="34959">MAVESTQVAQVRTFNRFYTKVIGVLQSGLAGTPHTLTEARVLYELAHADHGSTDHGSTDHGSADHGSAVDVAGLRRLLGLDAGYLSRILGRFESAGLVTREPSATDARRQLVRLTGDGRSAFAALDAAQVAAVERLLAPLADTEGRRMLAAMDTIRQTLGDSPGRPGFVLRPPEPGDLGWVVARHGALYAAEYGWDARFEGMVAQIVADFAAAGDQRRQAAWIAEVDGEPAGCVFCVAENDTTAKLRLLLVEPSARGAGVGARLVEECLRFAGRAGYRRITLWTNDVLASARRIYERAGFRLDGEEPHHSFGRDLVGQNWSREL</sequence>
<dbReference type="Gene3D" id="1.10.10.10">
    <property type="entry name" value="Winged helix-like DNA-binding domain superfamily/Winged helix DNA-binding domain"/>
    <property type="match status" value="1"/>
</dbReference>
<dbReference type="PROSITE" id="PS50995">
    <property type="entry name" value="HTH_MARR_2"/>
    <property type="match status" value="1"/>
</dbReference>
<comment type="caution">
    <text evidence="4">The sequence shown here is derived from an EMBL/GenBank/DDBJ whole genome shotgun (WGS) entry which is preliminary data.</text>
</comment>
<dbReference type="RefSeq" id="WP_179787956.1">
    <property type="nucleotide sequence ID" value="NZ_BAAARR010000016.1"/>
</dbReference>
<protein>
    <submittedName>
        <fullName evidence="4">DNA-binding MarR family transcriptional regulator/GNAT superfamily N-acetyltransferase</fullName>
    </submittedName>
</protein>
<reference evidence="4 5" key="1">
    <citation type="submission" date="2020-07" db="EMBL/GenBank/DDBJ databases">
        <title>Sequencing the genomes of 1000 actinobacteria strains.</title>
        <authorList>
            <person name="Klenk H.-P."/>
        </authorList>
    </citation>
    <scope>NUCLEOTIDE SEQUENCE [LARGE SCALE GENOMIC DNA]</scope>
    <source>
        <strain evidence="4 5">DSM 18448</strain>
    </source>
</reference>
<dbReference type="GO" id="GO:0003700">
    <property type="term" value="F:DNA-binding transcription factor activity"/>
    <property type="evidence" value="ECO:0007669"/>
    <property type="project" value="InterPro"/>
</dbReference>
<evidence type="ECO:0000256" key="1">
    <source>
        <dbReference type="ARBA" id="ARBA00022679"/>
    </source>
</evidence>
<dbReference type="Gene3D" id="3.40.630.30">
    <property type="match status" value="1"/>
</dbReference>
<keyword evidence="1 4" id="KW-0808">Transferase</keyword>
<dbReference type="PROSITE" id="PS51186">
    <property type="entry name" value="GNAT"/>
    <property type="match status" value="1"/>
</dbReference>
<proteinExistence type="predicted"/>
<evidence type="ECO:0000259" key="3">
    <source>
        <dbReference type="PROSITE" id="PS51186"/>
    </source>
</evidence>
<evidence type="ECO:0000313" key="5">
    <source>
        <dbReference type="Proteomes" id="UP000579605"/>
    </source>
</evidence>